<proteinExistence type="predicted"/>
<dbReference type="PANTHER" id="PTHR35192">
    <property type="entry name" value="PROTEIN, PUTATIVE-RELATED"/>
    <property type="match status" value="1"/>
</dbReference>
<feature type="compositionally biased region" description="Polar residues" evidence="1">
    <location>
        <begin position="201"/>
        <end position="220"/>
    </location>
</feature>
<dbReference type="OrthoDB" id="439917at2759"/>
<dbReference type="Pfam" id="PF21671">
    <property type="entry name" value="CPL1-like"/>
    <property type="match status" value="1"/>
</dbReference>
<evidence type="ECO:0000256" key="2">
    <source>
        <dbReference type="SAM" id="SignalP"/>
    </source>
</evidence>
<dbReference type="Proteomes" id="UP000076738">
    <property type="component" value="Unassembled WGS sequence"/>
</dbReference>
<protein>
    <recommendedName>
        <fullName evidence="3">Protein CPL1-like domain-containing protein</fullName>
    </recommendedName>
</protein>
<feature type="region of interest" description="Disordered" evidence="1">
    <location>
        <begin position="201"/>
        <end position="232"/>
    </location>
</feature>
<dbReference type="PANTHER" id="PTHR35192:SF2">
    <property type="entry name" value="APPLE DOMAIN-CONTAINING PROTEIN"/>
    <property type="match status" value="1"/>
</dbReference>
<dbReference type="EMBL" id="KV417282">
    <property type="protein sequence ID" value="KZO96813.1"/>
    <property type="molecule type" value="Genomic_DNA"/>
</dbReference>
<evidence type="ECO:0000313" key="4">
    <source>
        <dbReference type="EMBL" id="KZO96813.1"/>
    </source>
</evidence>
<dbReference type="STRING" id="1330018.A0A167MKH0"/>
<name>A0A167MKH0_CALVF</name>
<feature type="domain" description="Protein CPL1-like" evidence="3">
    <location>
        <begin position="236"/>
        <end position="297"/>
    </location>
</feature>
<dbReference type="InterPro" id="IPR048661">
    <property type="entry name" value="CPL1-like"/>
</dbReference>
<dbReference type="InterPro" id="IPR038955">
    <property type="entry name" value="PriA/CPL1_fungi"/>
</dbReference>
<dbReference type="AlphaFoldDB" id="A0A167MKH0"/>
<reference evidence="4 5" key="1">
    <citation type="journal article" date="2016" name="Mol. Biol. Evol.">
        <title>Comparative Genomics of Early-Diverging Mushroom-Forming Fungi Provides Insights into the Origins of Lignocellulose Decay Capabilities.</title>
        <authorList>
            <person name="Nagy L.G."/>
            <person name="Riley R."/>
            <person name="Tritt A."/>
            <person name="Adam C."/>
            <person name="Daum C."/>
            <person name="Floudas D."/>
            <person name="Sun H."/>
            <person name="Yadav J.S."/>
            <person name="Pangilinan J."/>
            <person name="Larsson K.H."/>
            <person name="Matsuura K."/>
            <person name="Barry K."/>
            <person name="Labutti K."/>
            <person name="Kuo R."/>
            <person name="Ohm R.A."/>
            <person name="Bhattacharya S.S."/>
            <person name="Shirouzu T."/>
            <person name="Yoshinaga Y."/>
            <person name="Martin F.M."/>
            <person name="Grigoriev I.V."/>
            <person name="Hibbett D.S."/>
        </authorList>
    </citation>
    <scope>NUCLEOTIDE SEQUENCE [LARGE SCALE GENOMIC DNA]</scope>
    <source>
        <strain evidence="4 5">TUFC12733</strain>
    </source>
</reference>
<feature type="signal peptide" evidence="2">
    <location>
        <begin position="1"/>
        <end position="21"/>
    </location>
</feature>
<accession>A0A167MKH0</accession>
<keyword evidence="2" id="KW-0732">Signal</keyword>
<keyword evidence="5" id="KW-1185">Reference proteome</keyword>
<evidence type="ECO:0000313" key="5">
    <source>
        <dbReference type="Proteomes" id="UP000076738"/>
    </source>
</evidence>
<organism evidence="4 5">
    <name type="scientific">Calocera viscosa (strain TUFC12733)</name>
    <dbReference type="NCBI Taxonomy" id="1330018"/>
    <lineage>
        <taxon>Eukaryota</taxon>
        <taxon>Fungi</taxon>
        <taxon>Dikarya</taxon>
        <taxon>Basidiomycota</taxon>
        <taxon>Agaricomycotina</taxon>
        <taxon>Dacrymycetes</taxon>
        <taxon>Dacrymycetales</taxon>
        <taxon>Dacrymycetaceae</taxon>
        <taxon>Calocera</taxon>
    </lineage>
</organism>
<evidence type="ECO:0000259" key="3">
    <source>
        <dbReference type="Pfam" id="PF21671"/>
    </source>
</evidence>
<evidence type="ECO:0000256" key="1">
    <source>
        <dbReference type="SAM" id="MobiDB-lite"/>
    </source>
</evidence>
<gene>
    <name evidence="4" type="ORF">CALVIDRAFT_597958</name>
</gene>
<sequence length="318" mass="33506">MYSLRLSVLLAIVALSLPAQATPLGRPTHKQQGSLSRVDTCANVDQGMLTDGRTEYGAVTGCLCHSTLSRFALLSPAVRRATRILGAEPANSLLEALIASDASARSCEYPPHSLASCAKEDVCGWVCEAGYDLCEGACVPSGNCGSQTDVDAAAVPEESESLPGLVFPPQHKCAQGYIACPAPAPRVQPQQLRRTFPFLTAHSNPLNPHAKPNSNSNSGSAPDHRRPAQPDPAFICVDPQSDAEHCGGCTFSASSPTSFGTFTGSDCSNVRGAVNASCHMGRCVVEKCKHGWDLNGKGGCTRRYNLSKGQVRLGKVRP</sequence>
<feature type="chain" id="PRO_5007890384" description="Protein CPL1-like domain-containing protein" evidence="2">
    <location>
        <begin position="22"/>
        <end position="318"/>
    </location>
</feature>